<dbReference type="AlphaFoldDB" id="A0A670I6C4"/>
<reference evidence="10 11" key="1">
    <citation type="journal article" date="2019" name="Proc. Natl. Acad. Sci. U.S.A.">
        <title>Regulatory changes in pterin and carotenoid genes underlie balanced color polymorphisms in the wall lizard.</title>
        <authorList>
            <person name="Andrade P."/>
            <person name="Pinho C."/>
            <person name="Perez I de Lanuza G."/>
            <person name="Afonso S."/>
            <person name="Brejcha J."/>
            <person name="Rubin C.J."/>
            <person name="Wallerman O."/>
            <person name="Pereira P."/>
            <person name="Sabatino S.J."/>
            <person name="Bellati A."/>
            <person name="Pellitteri-Rosa D."/>
            <person name="Bosakova Z."/>
            <person name="Bunikis I."/>
            <person name="Carretero M.A."/>
            <person name="Feiner N."/>
            <person name="Marsik P."/>
            <person name="Pauperio F."/>
            <person name="Salvi D."/>
            <person name="Soler L."/>
            <person name="While G.M."/>
            <person name="Uller T."/>
            <person name="Font E."/>
            <person name="Andersson L."/>
            <person name="Carneiro M."/>
        </authorList>
    </citation>
    <scope>NUCLEOTIDE SEQUENCE</scope>
</reference>
<accession>A0A670I6C4</accession>
<evidence type="ECO:0000256" key="2">
    <source>
        <dbReference type="ARBA" id="ARBA00093202"/>
    </source>
</evidence>
<comment type="catalytic activity">
    <reaction evidence="5">
        <text>3,3'-diiodo-L-thyronine sulfate + iodide + A + H(+) = 3,3',5'-triiodo-L-thyronine sulfate + AH2</text>
        <dbReference type="Rhea" id="RHEA:83831"/>
        <dbReference type="ChEBI" id="CHEBI:13193"/>
        <dbReference type="ChEBI" id="CHEBI:15378"/>
        <dbReference type="ChEBI" id="CHEBI:16382"/>
        <dbReference type="ChEBI" id="CHEBI:17499"/>
        <dbReference type="ChEBI" id="CHEBI:176513"/>
        <dbReference type="ChEBI" id="CHEBI:176515"/>
    </reaction>
    <physiologicalReaction direction="right-to-left" evidence="5">
        <dbReference type="Rhea" id="RHEA:83833"/>
    </physiologicalReaction>
</comment>
<dbReference type="Ensembl" id="ENSPMRT00000007733.1">
    <property type="protein sequence ID" value="ENSPMRP00000007224.1"/>
    <property type="gene ID" value="ENSPMRG00000004891.1"/>
</dbReference>
<comment type="function">
    <text evidence="8">Responsible for the deiodination of T4 (3,5,3',5'-tetraiodothyronine).</text>
</comment>
<dbReference type="PANTHER" id="PTHR11781">
    <property type="entry name" value="IODOTHYRONINE DEIODINASE"/>
    <property type="match status" value="1"/>
</dbReference>
<evidence type="ECO:0000256" key="6">
    <source>
        <dbReference type="ARBA" id="ARBA00093236"/>
    </source>
</evidence>
<dbReference type="InterPro" id="IPR000643">
    <property type="entry name" value="Iodothyronine_deiodinase"/>
</dbReference>
<comment type="catalytic activity">
    <reaction evidence="4">
        <text>3'-iodothyronamine + iodide + A + H(+) = 3',5'-diiodothyronamine + AH2</text>
        <dbReference type="Rhea" id="RHEA:83803"/>
        <dbReference type="ChEBI" id="CHEBI:13193"/>
        <dbReference type="ChEBI" id="CHEBI:15378"/>
        <dbReference type="ChEBI" id="CHEBI:16382"/>
        <dbReference type="ChEBI" id="CHEBI:17499"/>
        <dbReference type="ChEBI" id="CHEBI:233339"/>
        <dbReference type="ChEBI" id="CHEBI:233342"/>
    </reaction>
    <physiologicalReaction direction="right-to-left" evidence="4">
        <dbReference type="Rhea" id="RHEA:83805"/>
    </physiologicalReaction>
</comment>
<sequence>FQLPTLVQKFWILFEVCFFTAIGKICLILFPATAKRYILKQGGKSSMARNPNFDYENWGPTFFSFQYLLFVLKVRWQRLEDEVSQGCPAPNTPLVDFRGEIRHIRDFMHAYVTRSTTVLKFSP</sequence>
<keyword evidence="9" id="KW-1133">Transmembrane helix</keyword>
<keyword evidence="8" id="KW-0893">Thyroid hormones biosynthesis</keyword>
<dbReference type="OMA" id="WAPSFTT"/>
<keyword evidence="8" id="KW-0712">Selenocysteine</keyword>
<feature type="transmembrane region" description="Helical" evidence="9">
    <location>
        <begin position="12"/>
        <end position="34"/>
    </location>
</feature>
<comment type="catalytic activity">
    <reaction evidence="3">
        <text>3,3'-diiodo-L-thyronine sulfate + iodide + A + H(+) = 3,3',5-triiodo-L-thyronine sulfate + AH2</text>
        <dbReference type="Rhea" id="RHEA:83751"/>
        <dbReference type="ChEBI" id="CHEBI:13193"/>
        <dbReference type="ChEBI" id="CHEBI:15378"/>
        <dbReference type="ChEBI" id="CHEBI:16382"/>
        <dbReference type="ChEBI" id="CHEBI:17499"/>
        <dbReference type="ChEBI" id="CHEBI:176511"/>
        <dbReference type="ChEBI" id="CHEBI:176515"/>
    </reaction>
    <physiologicalReaction direction="right-to-left" evidence="3">
        <dbReference type="Rhea" id="RHEA:83753"/>
    </physiologicalReaction>
</comment>
<comment type="catalytic activity">
    <reaction evidence="1">
        <text>3-iodo-L-thyronine + iodide + A + H(+) = 3,3'-diiodo-L-thyronine + AH2</text>
        <dbReference type="Rhea" id="RHEA:83783"/>
        <dbReference type="ChEBI" id="CHEBI:13193"/>
        <dbReference type="ChEBI" id="CHEBI:15378"/>
        <dbReference type="ChEBI" id="CHEBI:16382"/>
        <dbReference type="ChEBI" id="CHEBI:17499"/>
        <dbReference type="ChEBI" id="CHEBI:176514"/>
        <dbReference type="ChEBI" id="CHEBI:232627"/>
    </reaction>
    <physiologicalReaction direction="right-to-left" evidence="1">
        <dbReference type="Rhea" id="RHEA:83785"/>
    </physiologicalReaction>
</comment>
<evidence type="ECO:0000256" key="8">
    <source>
        <dbReference type="RuleBase" id="RU000676"/>
    </source>
</evidence>
<reference evidence="10" key="3">
    <citation type="submission" date="2025-09" db="UniProtKB">
        <authorList>
            <consortium name="Ensembl"/>
        </authorList>
    </citation>
    <scope>IDENTIFICATION</scope>
</reference>
<comment type="catalytic activity">
    <reaction evidence="2">
        <text>3,3',5'-triiodo-L-thyronine sulfate + iodide + A + H(+) = L-thyroxine sulfate + AH2</text>
        <dbReference type="Rhea" id="RHEA:83835"/>
        <dbReference type="ChEBI" id="CHEBI:13193"/>
        <dbReference type="ChEBI" id="CHEBI:15378"/>
        <dbReference type="ChEBI" id="CHEBI:16382"/>
        <dbReference type="ChEBI" id="CHEBI:17499"/>
        <dbReference type="ChEBI" id="CHEBI:176512"/>
        <dbReference type="ChEBI" id="CHEBI:176513"/>
    </reaction>
    <physiologicalReaction direction="right-to-left" evidence="2">
        <dbReference type="Rhea" id="RHEA:83837"/>
    </physiologicalReaction>
</comment>
<evidence type="ECO:0000313" key="10">
    <source>
        <dbReference type="Ensembl" id="ENSPMRP00000007224.1"/>
    </source>
</evidence>
<dbReference type="GO" id="GO:0042446">
    <property type="term" value="P:hormone biosynthetic process"/>
    <property type="evidence" value="ECO:0007669"/>
    <property type="project" value="UniProtKB-KW"/>
</dbReference>
<dbReference type="PANTHER" id="PTHR11781:SF22">
    <property type="entry name" value="TYPE I IODOTHYRONINE DEIODINASE"/>
    <property type="match status" value="1"/>
</dbReference>
<keyword evidence="8" id="KW-0560">Oxidoreductase</keyword>
<evidence type="ECO:0000313" key="11">
    <source>
        <dbReference type="Proteomes" id="UP000472272"/>
    </source>
</evidence>
<keyword evidence="9" id="KW-0472">Membrane</keyword>
<dbReference type="Proteomes" id="UP000472272">
    <property type="component" value="Chromosome 6"/>
</dbReference>
<dbReference type="GeneTree" id="ENSGT00940000154482"/>
<dbReference type="GO" id="GO:0004800">
    <property type="term" value="F:thyroxine 5'-deiodinase activity"/>
    <property type="evidence" value="ECO:0007669"/>
    <property type="project" value="InterPro"/>
</dbReference>
<keyword evidence="9" id="KW-0812">Transmembrane</keyword>
<comment type="catalytic activity">
    <reaction evidence="7">
        <text>3-iodothyronamine + iodide + A + H(+) = 3,3'-diiodothyronamine + AH2</text>
        <dbReference type="Rhea" id="RHEA:83827"/>
        <dbReference type="ChEBI" id="CHEBI:13193"/>
        <dbReference type="ChEBI" id="CHEBI:15378"/>
        <dbReference type="ChEBI" id="CHEBI:16382"/>
        <dbReference type="ChEBI" id="CHEBI:17499"/>
        <dbReference type="ChEBI" id="CHEBI:231647"/>
        <dbReference type="ChEBI" id="CHEBI:233341"/>
    </reaction>
    <physiologicalReaction direction="right-to-left" evidence="7">
        <dbReference type="Rhea" id="RHEA:83829"/>
    </physiologicalReaction>
</comment>
<evidence type="ECO:0000256" key="4">
    <source>
        <dbReference type="ARBA" id="ARBA00093210"/>
    </source>
</evidence>
<protein>
    <recommendedName>
        <fullName evidence="8">Iodothyronine deiodinase</fullName>
    </recommendedName>
</protein>
<reference evidence="10" key="2">
    <citation type="submission" date="2025-08" db="UniProtKB">
        <authorList>
            <consortium name="Ensembl"/>
        </authorList>
    </citation>
    <scope>IDENTIFICATION</scope>
</reference>
<name>A0A670I6C4_PODMU</name>
<dbReference type="Pfam" id="PF00837">
    <property type="entry name" value="T4_deiodinase"/>
    <property type="match status" value="1"/>
</dbReference>
<evidence type="ECO:0000256" key="9">
    <source>
        <dbReference type="SAM" id="Phobius"/>
    </source>
</evidence>
<keyword evidence="11" id="KW-1185">Reference proteome</keyword>
<comment type="catalytic activity">
    <reaction evidence="6">
        <text>3,3'-diiodothyronamine + iodide + A + H(+) = 3,3',5'-triiodothyronamine + AH2</text>
        <dbReference type="Rhea" id="RHEA:83795"/>
        <dbReference type="ChEBI" id="CHEBI:13193"/>
        <dbReference type="ChEBI" id="CHEBI:15378"/>
        <dbReference type="ChEBI" id="CHEBI:16382"/>
        <dbReference type="ChEBI" id="CHEBI:17499"/>
        <dbReference type="ChEBI" id="CHEBI:233341"/>
        <dbReference type="ChEBI" id="CHEBI:233343"/>
    </reaction>
    <physiologicalReaction direction="right-to-left" evidence="6">
        <dbReference type="Rhea" id="RHEA:83797"/>
    </physiologicalReaction>
</comment>
<evidence type="ECO:0000256" key="5">
    <source>
        <dbReference type="ARBA" id="ARBA00093219"/>
    </source>
</evidence>
<proteinExistence type="inferred from homology"/>
<organism evidence="10 11">
    <name type="scientific">Podarcis muralis</name>
    <name type="common">Wall lizard</name>
    <name type="synonym">Lacerta muralis</name>
    <dbReference type="NCBI Taxonomy" id="64176"/>
    <lineage>
        <taxon>Eukaryota</taxon>
        <taxon>Metazoa</taxon>
        <taxon>Chordata</taxon>
        <taxon>Craniata</taxon>
        <taxon>Vertebrata</taxon>
        <taxon>Euteleostomi</taxon>
        <taxon>Lepidosauria</taxon>
        <taxon>Squamata</taxon>
        <taxon>Bifurcata</taxon>
        <taxon>Unidentata</taxon>
        <taxon>Episquamata</taxon>
        <taxon>Laterata</taxon>
        <taxon>Lacertibaenia</taxon>
        <taxon>Lacertidae</taxon>
        <taxon>Podarcis</taxon>
    </lineage>
</organism>
<evidence type="ECO:0000256" key="7">
    <source>
        <dbReference type="ARBA" id="ARBA00093242"/>
    </source>
</evidence>
<dbReference type="GO" id="GO:0042404">
    <property type="term" value="P:thyroid hormone catabolic process"/>
    <property type="evidence" value="ECO:0007669"/>
    <property type="project" value="UniProtKB-ARBA"/>
</dbReference>
<evidence type="ECO:0000256" key="3">
    <source>
        <dbReference type="ARBA" id="ARBA00093206"/>
    </source>
</evidence>
<comment type="similarity">
    <text evidence="8">Belongs to the iodothyronine deiodinase family.</text>
</comment>
<evidence type="ECO:0000256" key="1">
    <source>
        <dbReference type="ARBA" id="ARBA00093186"/>
    </source>
</evidence>